<evidence type="ECO:0000259" key="2">
    <source>
        <dbReference type="PROSITE" id="PS50948"/>
    </source>
</evidence>
<feature type="domain" description="Apple" evidence="2">
    <location>
        <begin position="219"/>
        <end position="289"/>
    </location>
</feature>
<dbReference type="SUPFAM" id="SSF49785">
    <property type="entry name" value="Galactose-binding domain-like"/>
    <property type="match status" value="1"/>
</dbReference>
<dbReference type="EMBL" id="CAUJNA010001537">
    <property type="protein sequence ID" value="CAJ1387556.1"/>
    <property type="molecule type" value="Genomic_DNA"/>
</dbReference>
<keyword evidence="4" id="KW-1185">Reference proteome</keyword>
<proteinExistence type="predicted"/>
<feature type="domain" description="Apple" evidence="2">
    <location>
        <begin position="385"/>
        <end position="449"/>
    </location>
</feature>
<dbReference type="InterPro" id="IPR003609">
    <property type="entry name" value="Pan_app"/>
</dbReference>
<name>A0AA36IIV3_9DINO</name>
<feature type="signal peptide" evidence="1">
    <location>
        <begin position="1"/>
        <end position="19"/>
    </location>
</feature>
<evidence type="ECO:0000313" key="3">
    <source>
        <dbReference type="EMBL" id="CAJ1387556.1"/>
    </source>
</evidence>
<dbReference type="Gene3D" id="2.60.120.260">
    <property type="entry name" value="Galactose-binding domain-like"/>
    <property type="match status" value="1"/>
</dbReference>
<dbReference type="InterPro" id="IPR008979">
    <property type="entry name" value="Galactose-bd-like_sf"/>
</dbReference>
<dbReference type="PROSITE" id="PS50948">
    <property type="entry name" value="PAN"/>
    <property type="match status" value="2"/>
</dbReference>
<sequence length="1263" mass="138200">MGSPRSLMILLCLISLAAAETCSGGLALLASRRLLQKGHAQVLEVQTPCAGPSNGWRIRATTSSCGWCWDVNELELLTESGRLGLVDYDWGDWIRDCQPESSGNPDNGRYVPGRAFDGDEGSNWGGRKQTEDYFHLGLRCNNSYVVNKVRILSERATAEEIRIERLEGGIWKHVHLTGQKSNSWETIYECVITSTTSTTTLAIQSSPFAAADGGLNRACRGRNVSDNLPQNYKVTQASTLAQCQMQCLQEPKCQGVEFSSGRCELWIQAVGATAAVPGFECWRYVEPQTRGFFPVDGGFGRACRGASRGDNSPSHYQVVSASSLKICQDRCLGTSGCGGIEYSMGRCELWTRAGGIGASAPVQGFMCLHLLPDFVGVDGGESRVCRGASATDNSMAYYEVVSTRSVQNCTSECRAKTNCQGFEFSLGRCELWIRPEGVGATAEAAGYICMKRLPSTTVTTTGSGAFQFFKFVPIQLRHNGIADAVALSELQLYEGGKAISLAGATATAAGGESVPEEEPGMVLDEDVSTKWLDKNISDLVVQLPQPMKVDAFSFITGNDHSQRDPMQWAILASTDGSSWTNAQLQLSDYETPTMRQAPSHRFAIQAGQWAMRIRAVNTNTGWMWVLHGLQMTTGTGALIEPNAICTPFDSGSAFDGDPYQPWYRDKSGTWKSGELRTEPGFWFGLQCSCPQDVRNVRFLQMCSGHFADEVILEQFQNGAWEPLTVTKAECDDWTVVYNSTAAMPEEKPCPFPVPAVPPVSAPSPEAIPLCQESSTPSEGCMGVTVSEHLMGRFFAQTPGFTVRSSNFCNNRFCLTPMRMSMESCSDRLLLAWTAHLSWEGSTQITVGHVSEFRYHQSHIELISDKELDDCAEMGRLSVSPDCSIVSVLCRSEKTPEQVGAYDFLKATEQEHGGQFGWNEDGTDSMYLFEWEGPTSQEPSAKVHVNHAIGGWKYGHFEAVLDKSKSIYMVQLKTTLGGHEGAVHLAINRGSWTWNRELSQGWACGTGHVLANRLTYSESLNRWARFCWTDGHWNGNGTLRDALFWGTMPETGEKNVAQVFAYPRPPSYWEHAGGPTNMIEHKDGWLGIAVGPDPTEGLRVTPGLVSVPGEVRQCEDGTADCTFKWMNVTRLPGKNDYLVGGKLAYANLQRGGDSKDGRLFVGWAGDVGGQRAWGGYYVVETDEKANLYGKVLVLNNTGWGEDNPWTSLPDGCIAMPFVWDEIPGHDYGNDGSIDDGGGFSKTLRISILCPPAQRGQLIQAGLDN</sequence>
<accession>A0AA36IIV3</accession>
<keyword evidence="1" id="KW-0732">Signal</keyword>
<reference evidence="3" key="1">
    <citation type="submission" date="2023-08" db="EMBL/GenBank/DDBJ databases">
        <authorList>
            <person name="Chen Y."/>
            <person name="Shah S."/>
            <person name="Dougan E. K."/>
            <person name="Thang M."/>
            <person name="Chan C."/>
        </authorList>
    </citation>
    <scope>NUCLEOTIDE SEQUENCE</scope>
</reference>
<gene>
    <name evidence="3" type="ORF">EVOR1521_LOCUS13614</name>
</gene>
<dbReference type="Proteomes" id="UP001178507">
    <property type="component" value="Unassembled WGS sequence"/>
</dbReference>
<protein>
    <recommendedName>
        <fullName evidence="2">Apple domain-containing protein</fullName>
    </recommendedName>
</protein>
<feature type="chain" id="PRO_5041443659" description="Apple domain-containing protein" evidence="1">
    <location>
        <begin position="20"/>
        <end position="1263"/>
    </location>
</feature>
<comment type="caution">
    <text evidence="3">The sequence shown here is derived from an EMBL/GenBank/DDBJ whole genome shotgun (WGS) entry which is preliminary data.</text>
</comment>
<organism evidence="3 4">
    <name type="scientific">Effrenium voratum</name>
    <dbReference type="NCBI Taxonomy" id="2562239"/>
    <lineage>
        <taxon>Eukaryota</taxon>
        <taxon>Sar</taxon>
        <taxon>Alveolata</taxon>
        <taxon>Dinophyceae</taxon>
        <taxon>Suessiales</taxon>
        <taxon>Symbiodiniaceae</taxon>
        <taxon>Effrenium</taxon>
    </lineage>
</organism>
<evidence type="ECO:0000313" key="4">
    <source>
        <dbReference type="Proteomes" id="UP001178507"/>
    </source>
</evidence>
<dbReference type="AlphaFoldDB" id="A0AA36IIV3"/>
<evidence type="ECO:0000256" key="1">
    <source>
        <dbReference type="SAM" id="SignalP"/>
    </source>
</evidence>